<comment type="function">
    <text evidence="1">Catalyzes the reversible oxidative deamination of glutamate to alpha-ketoglutarate and ammonia.</text>
</comment>
<dbReference type="InterPro" id="IPR046346">
    <property type="entry name" value="Aminoacid_DH-like_N_sf"/>
</dbReference>
<evidence type="ECO:0000313" key="8">
    <source>
        <dbReference type="EMBL" id="MDK2594337.1"/>
    </source>
</evidence>
<protein>
    <recommendedName>
        <fullName evidence="5">Glutamate dehydrogenase</fullName>
    </recommendedName>
</protein>
<keyword evidence="9" id="KW-1185">Reference proteome</keyword>
<dbReference type="InterPro" id="IPR001763">
    <property type="entry name" value="Rhodanese-like_dom"/>
</dbReference>
<dbReference type="Pfam" id="PF02812">
    <property type="entry name" value="ELFV_dehydrog_N"/>
    <property type="match status" value="1"/>
</dbReference>
<dbReference type="Gene3D" id="3.40.50.720">
    <property type="entry name" value="NAD(P)-binding Rossmann-like Domain"/>
    <property type="match status" value="1"/>
</dbReference>
<dbReference type="GO" id="GO:0016491">
    <property type="term" value="F:oxidoreductase activity"/>
    <property type="evidence" value="ECO:0007669"/>
    <property type="project" value="UniProtKB-KW"/>
</dbReference>
<dbReference type="InterPro" id="IPR014362">
    <property type="entry name" value="Glu_DH"/>
</dbReference>
<dbReference type="SUPFAM" id="SSF53223">
    <property type="entry name" value="Aminoacid dehydrogenase-like, N-terminal domain"/>
    <property type="match status" value="1"/>
</dbReference>
<dbReference type="InterPro" id="IPR006097">
    <property type="entry name" value="Glu/Leu/Phe/Val/Trp_DH_dimer"/>
</dbReference>
<dbReference type="Gene3D" id="3.40.50.10860">
    <property type="entry name" value="Leucine Dehydrogenase, chain A, domain 1"/>
    <property type="match status" value="1"/>
</dbReference>
<dbReference type="SUPFAM" id="SSF51735">
    <property type="entry name" value="NAD(P)-binding Rossmann-fold domains"/>
    <property type="match status" value="1"/>
</dbReference>
<gene>
    <name evidence="8" type="ORF">QNM18_04565</name>
</gene>
<comment type="catalytic activity">
    <reaction evidence="4">
        <text>L-glutamate + NADP(+) + H2O = 2-oxoglutarate + NH4(+) + NADPH + H(+)</text>
        <dbReference type="Rhea" id="RHEA:11612"/>
        <dbReference type="ChEBI" id="CHEBI:15377"/>
        <dbReference type="ChEBI" id="CHEBI:15378"/>
        <dbReference type="ChEBI" id="CHEBI:16810"/>
        <dbReference type="ChEBI" id="CHEBI:28938"/>
        <dbReference type="ChEBI" id="CHEBI:29985"/>
        <dbReference type="ChEBI" id="CHEBI:57783"/>
        <dbReference type="ChEBI" id="CHEBI:58349"/>
        <dbReference type="EC" id="1.4.1.4"/>
    </reaction>
</comment>
<evidence type="ECO:0000256" key="1">
    <source>
        <dbReference type="ARBA" id="ARBA00003868"/>
    </source>
</evidence>
<comment type="similarity">
    <text evidence="2 5 6">Belongs to the Glu/Leu/Phe/Val dehydrogenases family.</text>
</comment>
<dbReference type="Proteomes" id="UP001231915">
    <property type="component" value="Unassembled WGS sequence"/>
</dbReference>
<dbReference type="InterPro" id="IPR006096">
    <property type="entry name" value="Glu/Leu/Phe/Val/Trp_DH_C"/>
</dbReference>
<dbReference type="EMBL" id="JASJUT010000002">
    <property type="protein sequence ID" value="MDK2594337.1"/>
    <property type="molecule type" value="Genomic_DNA"/>
</dbReference>
<dbReference type="CDD" id="cd01076">
    <property type="entry name" value="NAD_bind_1_Glu_DH"/>
    <property type="match status" value="1"/>
</dbReference>
<evidence type="ECO:0000256" key="5">
    <source>
        <dbReference type="PIRNR" id="PIRNR000185"/>
    </source>
</evidence>
<dbReference type="RefSeq" id="WP_284136495.1">
    <property type="nucleotide sequence ID" value="NZ_JASJUT010000002.1"/>
</dbReference>
<evidence type="ECO:0000256" key="6">
    <source>
        <dbReference type="RuleBase" id="RU004417"/>
    </source>
</evidence>
<sequence>MAENILADALTRLATIANQLNISKDTLQALSQPLCTLTCYVSIRKDNGKTAYFNAYRCHYNNLLGPTKGGIRFHLDVDQSEVEALALWMTLKCAAVNVPFGGAKGGVAVDAKSLSALEIERLSRAYVRAMADFIGPDTDIPAPDMYTNERIMGWMMDEYQTITRCKSPSAFTGKPLIFGGSSGRDTATGTGAFLCIEALASKLDWQRNKKTVAVQGFGNGGAQCAKLLQQAGYKVVAVSDSQGAIYAEGGLDIKSIEFKKLHSKQLQAVYCEGSVCELIEHTKLSNQALLELDVDILVPAAIAGVITQSNAAQIKAKTIVEIANGPISAKADVILKAKNTLVIPDILANAGGVIVSYFEWCQNRQGMQWSEDKVAKKLSEYIHNTFEKAWSLHADGNLDMREAVYALALKNLSLAIEAHGTHDYFSANS</sequence>
<feature type="domain" description="Rhodanese" evidence="7">
    <location>
        <begin position="196"/>
        <end position="254"/>
    </location>
</feature>
<evidence type="ECO:0000256" key="4">
    <source>
        <dbReference type="ARBA" id="ARBA00048584"/>
    </source>
</evidence>
<evidence type="ECO:0000256" key="2">
    <source>
        <dbReference type="ARBA" id="ARBA00006382"/>
    </source>
</evidence>
<reference evidence="8 9" key="1">
    <citation type="submission" date="2023-05" db="EMBL/GenBank/DDBJ databases">
        <title>Pseudoalteromonas ardens sp. nov., Pseudoalteromonas obscura sp. nov., and Pseudoalteromonas umbrosa sp. nov., isolated from the coral Montipora capitata.</title>
        <authorList>
            <person name="Thomas E.M."/>
            <person name="Smith E.M."/>
            <person name="Papke E."/>
            <person name="Shlafstein M.D."/>
            <person name="Oline D.K."/>
            <person name="Videau P."/>
            <person name="Saw J.H."/>
            <person name="Strangman W.K."/>
            <person name="Ushijima B."/>
        </authorList>
    </citation>
    <scope>NUCLEOTIDE SEQUENCE [LARGE SCALE GENOMIC DNA]</scope>
    <source>
        <strain evidence="8 9">P94</strain>
    </source>
</reference>
<dbReference type="PIRSF" id="PIRSF000185">
    <property type="entry name" value="Glu_DH"/>
    <property type="match status" value="1"/>
</dbReference>
<dbReference type="InterPro" id="IPR036291">
    <property type="entry name" value="NAD(P)-bd_dom_sf"/>
</dbReference>
<accession>A0ABT7EH16</accession>
<dbReference type="Pfam" id="PF00208">
    <property type="entry name" value="ELFV_dehydrog"/>
    <property type="match status" value="1"/>
</dbReference>
<dbReference type="PANTHER" id="PTHR11606">
    <property type="entry name" value="GLUTAMATE DEHYDROGENASE"/>
    <property type="match status" value="1"/>
</dbReference>
<comment type="caution">
    <text evidence="8">The sequence shown here is derived from an EMBL/GenBank/DDBJ whole genome shotgun (WGS) entry which is preliminary data.</text>
</comment>
<keyword evidence="3 5" id="KW-0560">Oxidoreductase</keyword>
<dbReference type="SMART" id="SM00839">
    <property type="entry name" value="ELFV_dehydrog"/>
    <property type="match status" value="1"/>
</dbReference>
<name>A0ABT7EH16_9GAMM</name>
<evidence type="ECO:0000256" key="3">
    <source>
        <dbReference type="ARBA" id="ARBA00023002"/>
    </source>
</evidence>
<dbReference type="InterPro" id="IPR006095">
    <property type="entry name" value="Glu/Leu/Phe/Val/Trp_DH"/>
</dbReference>
<dbReference type="PROSITE" id="PS50206">
    <property type="entry name" value="RHODANESE_3"/>
    <property type="match status" value="1"/>
</dbReference>
<evidence type="ECO:0000259" key="7">
    <source>
        <dbReference type="PROSITE" id="PS50206"/>
    </source>
</evidence>
<evidence type="ECO:0000313" key="9">
    <source>
        <dbReference type="Proteomes" id="UP001231915"/>
    </source>
</evidence>
<proteinExistence type="inferred from homology"/>
<dbReference type="PRINTS" id="PR00082">
    <property type="entry name" value="GLFDHDRGNASE"/>
</dbReference>
<dbReference type="InterPro" id="IPR033922">
    <property type="entry name" value="NAD_bind_Glu_DH"/>
</dbReference>
<dbReference type="PANTHER" id="PTHR11606:SF13">
    <property type="entry name" value="GLUTAMATE DEHYDROGENASE 1, MITOCHONDRIAL"/>
    <property type="match status" value="1"/>
</dbReference>
<organism evidence="8 9">
    <name type="scientific">Pseudoalteromonas obscura</name>
    <dbReference type="NCBI Taxonomy" id="3048491"/>
    <lineage>
        <taxon>Bacteria</taxon>
        <taxon>Pseudomonadati</taxon>
        <taxon>Pseudomonadota</taxon>
        <taxon>Gammaproteobacteria</taxon>
        <taxon>Alteromonadales</taxon>
        <taxon>Pseudoalteromonadaceae</taxon>
        <taxon>Pseudoalteromonas</taxon>
    </lineage>
</organism>